<name>A0ABV7HFP7_9GAMM</name>
<evidence type="ECO:0008006" key="3">
    <source>
        <dbReference type="Google" id="ProtNLM"/>
    </source>
</evidence>
<accession>A0ABV7HFP7</accession>
<comment type="caution">
    <text evidence="1">The sequence shown here is derived from an EMBL/GenBank/DDBJ whole genome shotgun (WGS) entry which is preliminary data.</text>
</comment>
<gene>
    <name evidence="1" type="ORF">ACFOEK_04905</name>
</gene>
<protein>
    <recommendedName>
        <fullName evidence="3">DUF2247 family protein</fullName>
    </recommendedName>
</protein>
<sequence length="166" mass="19486">MSDSLPRFISVEGSSYSDQSYPVIAAWSLENNDIKDAIITPEESWEDEDARLTDLDLEEYQLSQMGHPAWEVLREMNNDLQGETVYCMNAPIIERWLDKLCSEFNEELSFEIANAYELFPDRLPEEFDDQLRECSDLLLMSQDKSDELVRLLQESWLRLKQLESDY</sequence>
<reference evidence="2" key="1">
    <citation type="journal article" date="2019" name="Int. J. Syst. Evol. Microbiol.">
        <title>The Global Catalogue of Microorganisms (GCM) 10K type strain sequencing project: providing services to taxonomists for standard genome sequencing and annotation.</title>
        <authorList>
            <consortium name="The Broad Institute Genomics Platform"/>
            <consortium name="The Broad Institute Genome Sequencing Center for Infectious Disease"/>
            <person name="Wu L."/>
            <person name="Ma J."/>
        </authorList>
    </citation>
    <scope>NUCLEOTIDE SEQUENCE [LARGE SCALE GENOMIC DNA]</scope>
    <source>
        <strain evidence="2">KCTC 52438</strain>
    </source>
</reference>
<evidence type="ECO:0000313" key="1">
    <source>
        <dbReference type="EMBL" id="MFC3150356.1"/>
    </source>
</evidence>
<dbReference type="RefSeq" id="WP_386717009.1">
    <property type="nucleotide sequence ID" value="NZ_JBHRSZ010000002.1"/>
</dbReference>
<proteinExistence type="predicted"/>
<keyword evidence="2" id="KW-1185">Reference proteome</keyword>
<dbReference type="Proteomes" id="UP001595476">
    <property type="component" value="Unassembled WGS sequence"/>
</dbReference>
<organism evidence="1 2">
    <name type="scientific">Litoribrevibacter euphylliae</name>
    <dbReference type="NCBI Taxonomy" id="1834034"/>
    <lineage>
        <taxon>Bacteria</taxon>
        <taxon>Pseudomonadati</taxon>
        <taxon>Pseudomonadota</taxon>
        <taxon>Gammaproteobacteria</taxon>
        <taxon>Oceanospirillales</taxon>
        <taxon>Oceanospirillaceae</taxon>
        <taxon>Litoribrevibacter</taxon>
    </lineage>
</organism>
<evidence type="ECO:0000313" key="2">
    <source>
        <dbReference type="Proteomes" id="UP001595476"/>
    </source>
</evidence>
<dbReference type="EMBL" id="JBHRSZ010000002">
    <property type="protein sequence ID" value="MFC3150356.1"/>
    <property type="molecule type" value="Genomic_DNA"/>
</dbReference>